<keyword evidence="3 6" id="KW-0812">Transmembrane</keyword>
<evidence type="ECO:0000256" key="1">
    <source>
        <dbReference type="ARBA" id="ARBA00004141"/>
    </source>
</evidence>
<dbReference type="PANTHER" id="PTHR11706:SF33">
    <property type="entry name" value="NATURAL RESISTANCE-ASSOCIATED MACROPHAGE PROTEIN 2"/>
    <property type="match status" value="1"/>
</dbReference>
<dbReference type="NCBIfam" id="NF037982">
    <property type="entry name" value="Nramp_1"/>
    <property type="match status" value="1"/>
</dbReference>
<name>A0ABD3EXL9_9STRA</name>
<evidence type="ECO:0000256" key="6">
    <source>
        <dbReference type="SAM" id="Phobius"/>
    </source>
</evidence>
<evidence type="ECO:0000256" key="4">
    <source>
        <dbReference type="ARBA" id="ARBA00022989"/>
    </source>
</evidence>
<evidence type="ECO:0000313" key="7">
    <source>
        <dbReference type="EMBL" id="KAL3659198.1"/>
    </source>
</evidence>
<comment type="subcellular location">
    <subcellularLocation>
        <location evidence="1">Membrane</location>
        <topology evidence="1">Multi-pass membrane protein</topology>
    </subcellularLocation>
</comment>
<keyword evidence="4 6" id="KW-1133">Transmembrane helix</keyword>
<proteinExistence type="predicted"/>
<comment type="caution">
    <text evidence="7">The sequence shown here is derived from an EMBL/GenBank/DDBJ whole genome shotgun (WGS) entry which is preliminary data.</text>
</comment>
<keyword evidence="5 6" id="KW-0472">Membrane</keyword>
<dbReference type="GO" id="GO:0016020">
    <property type="term" value="C:membrane"/>
    <property type="evidence" value="ECO:0007669"/>
    <property type="project" value="UniProtKB-SubCell"/>
</dbReference>
<evidence type="ECO:0000256" key="5">
    <source>
        <dbReference type="ARBA" id="ARBA00023136"/>
    </source>
</evidence>
<dbReference type="Pfam" id="PF01566">
    <property type="entry name" value="Nramp"/>
    <property type="match status" value="1"/>
</dbReference>
<keyword evidence="8" id="KW-1185">Reference proteome</keyword>
<sequence length="163" mass="17856">MGYYLQVLAARLGVVTEKNLAEMCTTVYPRWVSLTLWVMAEIAIVGSDIQVVLGSSIAFKILFGFPLWLGCLLTGLDTFGFLLLHRYGVRRLEAFFVSLIAVMLVCYCANLAQGDVSPMDIASGFVPHVESYAVTQAVGIIGAVIMPHNIFLHSALVQTRDIN</sequence>
<dbReference type="PRINTS" id="PR00447">
    <property type="entry name" value="NATRESASSCMP"/>
</dbReference>
<accession>A0ABD3EXL9</accession>
<feature type="transmembrane region" description="Helical" evidence="6">
    <location>
        <begin position="65"/>
        <end position="85"/>
    </location>
</feature>
<dbReference type="InterPro" id="IPR001046">
    <property type="entry name" value="NRAMP_fam"/>
</dbReference>
<reference evidence="7 8" key="1">
    <citation type="submission" date="2024-09" db="EMBL/GenBank/DDBJ databases">
        <title>Genome sequencing and assembly of Phytophthora oleae, isolate VK10A, causative agent of rot of olive drupes.</title>
        <authorList>
            <person name="Conti Taguali S."/>
            <person name="Riolo M."/>
            <person name="La Spada F."/>
            <person name="Cacciola S.O."/>
            <person name="Dionisio G."/>
        </authorList>
    </citation>
    <scope>NUCLEOTIDE SEQUENCE [LARGE SCALE GENOMIC DNA]</scope>
    <source>
        <strain evidence="7 8">VK10A</strain>
    </source>
</reference>
<evidence type="ECO:0000256" key="2">
    <source>
        <dbReference type="ARBA" id="ARBA00022448"/>
    </source>
</evidence>
<organism evidence="7 8">
    <name type="scientific">Phytophthora oleae</name>
    <dbReference type="NCBI Taxonomy" id="2107226"/>
    <lineage>
        <taxon>Eukaryota</taxon>
        <taxon>Sar</taxon>
        <taxon>Stramenopiles</taxon>
        <taxon>Oomycota</taxon>
        <taxon>Peronosporomycetes</taxon>
        <taxon>Peronosporales</taxon>
        <taxon>Peronosporaceae</taxon>
        <taxon>Phytophthora</taxon>
    </lineage>
</organism>
<evidence type="ECO:0000256" key="3">
    <source>
        <dbReference type="ARBA" id="ARBA00022692"/>
    </source>
</evidence>
<dbReference type="AlphaFoldDB" id="A0ABD3EXL9"/>
<dbReference type="Proteomes" id="UP001632037">
    <property type="component" value="Unassembled WGS sequence"/>
</dbReference>
<feature type="transmembrane region" description="Helical" evidence="6">
    <location>
        <begin position="132"/>
        <end position="152"/>
    </location>
</feature>
<feature type="transmembrane region" description="Helical" evidence="6">
    <location>
        <begin position="36"/>
        <end position="59"/>
    </location>
</feature>
<evidence type="ECO:0000313" key="8">
    <source>
        <dbReference type="Proteomes" id="UP001632037"/>
    </source>
</evidence>
<keyword evidence="2" id="KW-0813">Transport</keyword>
<dbReference type="PANTHER" id="PTHR11706">
    <property type="entry name" value="SOLUTE CARRIER PROTEIN FAMILY 11 MEMBER"/>
    <property type="match status" value="1"/>
</dbReference>
<dbReference type="EMBL" id="JBIMZQ010000048">
    <property type="protein sequence ID" value="KAL3659198.1"/>
    <property type="molecule type" value="Genomic_DNA"/>
</dbReference>
<feature type="transmembrane region" description="Helical" evidence="6">
    <location>
        <begin position="92"/>
        <end position="112"/>
    </location>
</feature>
<gene>
    <name evidence="7" type="ORF">V7S43_015776</name>
</gene>
<protein>
    <submittedName>
        <fullName evidence="7">Uncharacterized protein</fullName>
    </submittedName>
</protein>